<keyword evidence="3" id="KW-1185">Reference proteome</keyword>
<comment type="caution">
    <text evidence="2">The sequence shown here is derived from an EMBL/GenBank/DDBJ whole genome shotgun (WGS) entry which is preliminary data.</text>
</comment>
<protein>
    <submittedName>
        <fullName evidence="2">Uncharacterized protein</fullName>
    </submittedName>
</protein>
<feature type="region of interest" description="Disordered" evidence="1">
    <location>
        <begin position="1"/>
        <end position="90"/>
    </location>
</feature>
<evidence type="ECO:0000313" key="3">
    <source>
        <dbReference type="Proteomes" id="UP001500235"/>
    </source>
</evidence>
<accession>A0ABP7SAE4</accession>
<dbReference type="Proteomes" id="UP001500235">
    <property type="component" value="Unassembled WGS sequence"/>
</dbReference>
<sequence>MVGKPAILLLAQPEGIAGPHPFGGKGHDEQDRQERAQQGWGGDPSRGKAQDGQDKQAGRRQEAHHAHGGNSLQRSGRRCVHFLFPKRQQG</sequence>
<organism evidence="2 3">
    <name type="scientific">Sphingomonas swuensis</name>
    <dbReference type="NCBI Taxonomy" id="977800"/>
    <lineage>
        <taxon>Bacteria</taxon>
        <taxon>Pseudomonadati</taxon>
        <taxon>Pseudomonadota</taxon>
        <taxon>Alphaproteobacteria</taxon>
        <taxon>Sphingomonadales</taxon>
        <taxon>Sphingomonadaceae</taxon>
        <taxon>Sphingomonas</taxon>
    </lineage>
</organism>
<dbReference type="EMBL" id="BAABBQ010000001">
    <property type="protein sequence ID" value="GAA4008975.1"/>
    <property type="molecule type" value="Genomic_DNA"/>
</dbReference>
<reference evidence="3" key="1">
    <citation type="journal article" date="2019" name="Int. J. Syst. Evol. Microbiol.">
        <title>The Global Catalogue of Microorganisms (GCM) 10K type strain sequencing project: providing services to taxonomists for standard genome sequencing and annotation.</title>
        <authorList>
            <consortium name="The Broad Institute Genomics Platform"/>
            <consortium name="The Broad Institute Genome Sequencing Center for Infectious Disease"/>
            <person name="Wu L."/>
            <person name="Ma J."/>
        </authorList>
    </citation>
    <scope>NUCLEOTIDE SEQUENCE [LARGE SCALE GENOMIC DNA]</scope>
    <source>
        <strain evidence="3">JCM 17563</strain>
    </source>
</reference>
<feature type="compositionally biased region" description="Basic and acidic residues" evidence="1">
    <location>
        <begin position="45"/>
        <end position="65"/>
    </location>
</feature>
<feature type="compositionally biased region" description="Basic and acidic residues" evidence="1">
    <location>
        <begin position="25"/>
        <end position="35"/>
    </location>
</feature>
<evidence type="ECO:0000313" key="2">
    <source>
        <dbReference type="EMBL" id="GAA4008975.1"/>
    </source>
</evidence>
<gene>
    <name evidence="2" type="ORF">GCM10022280_02220</name>
</gene>
<name>A0ABP7SAE4_9SPHN</name>
<proteinExistence type="predicted"/>
<evidence type="ECO:0000256" key="1">
    <source>
        <dbReference type="SAM" id="MobiDB-lite"/>
    </source>
</evidence>